<dbReference type="GO" id="GO:0006826">
    <property type="term" value="P:iron ion transport"/>
    <property type="evidence" value="ECO:0007669"/>
    <property type="project" value="UniProtKB-KW"/>
</dbReference>
<evidence type="ECO:0000313" key="11">
    <source>
        <dbReference type="EMBL" id="EJX01359.1"/>
    </source>
</evidence>
<keyword evidence="2" id="KW-0813">Transport</keyword>
<accession>J9G3D0</accession>
<keyword evidence="8" id="KW-0472">Membrane</keyword>
<evidence type="ECO:0000256" key="9">
    <source>
        <dbReference type="ARBA" id="ARBA00023237"/>
    </source>
</evidence>
<keyword evidence="4" id="KW-0812">Transmembrane</keyword>
<comment type="subcellular location">
    <subcellularLocation>
        <location evidence="1">Cell outer membrane</location>
        <topology evidence="1">Multi-pass membrane protein</topology>
    </subcellularLocation>
</comment>
<keyword evidence="6" id="KW-0406">Ion transport</keyword>
<dbReference type="InterPro" id="IPR012910">
    <property type="entry name" value="Plug_dom"/>
</dbReference>
<name>J9G3D0_9ZZZZ</name>
<organism evidence="11">
    <name type="scientific">gut metagenome</name>
    <dbReference type="NCBI Taxonomy" id="749906"/>
    <lineage>
        <taxon>unclassified sequences</taxon>
        <taxon>metagenomes</taxon>
        <taxon>organismal metagenomes</taxon>
    </lineage>
</organism>
<sequence length="830" mass="93775">MRSEKDLMDMKKRLILAVCTLLAAGSLLADESDTLKIVDIEEITVIAAPKENRKLREQPAAVTLLSQNKLQASQIHTIKNLTALVPNMFIPDYGSRLTTAVYIRGIGSRINTPSIGLYVDNIPYIDKSAFDFSYADVERIDVLRGPQGTLYGRNAMGGLIKVHTKSPFSYQGTDLRLGASTHQAYQASLTHYHRLSKRFAFSAGGFYTYDGGFFRNAARNDSKIDQGESVGGRLRGIWLPSENWKADLNINYEYSDQGGYPYYYMGNLHPERQDESLKPYIGTIANKEPANYYRNLLNVGLNLVYQAQPFTLSIVTGYQFLKDRMAIDQDFTPKDIYTLEQRQRSNALSEEIILKSKGHRRWQWTTGVFGFYQWLKTNAPVHFRNDGMAMLNQMLSRMIPSKIPVQAGPMNMNILPSMQISSTEMPITGDFDTPQLNGALFHQSTFNEVMGIGGLSFTAGLRLDYEHMNQTYHSGTALNYNVNIRGELLKGGQVVREMELMPQTPLTVTTGYEGKIQKDYWQLLPKFALQYDFRNHLGNVYATVSKGYRSGGYNVQMFSDLLQSSLRNEMMRQTKEAILQAVEHTPGAPFKDLIAGKFPDPGENPDARTATVYKPEQTWNYEIGTHLNLLNGRLHADASIFWLETRDQQISRFAPTGLGRETVNAGKSRSLGAEGSLVAAMNDWLTLQISYGYTYATFTDYLTNEKIDGRLQEINYNGKYVPFVPKHTLHVGGEYRIPIQPGRWLDEIKLQADYSGAGRIYWTERNTVSQAFYGTLNGRITLTKGPGEIGCWIRNALDKDYATFYFESMGNGFLQKGRPIQAGIELRCRF</sequence>
<dbReference type="PANTHER" id="PTHR32552">
    <property type="entry name" value="FERRICHROME IRON RECEPTOR-RELATED"/>
    <property type="match status" value="1"/>
</dbReference>
<keyword evidence="5" id="KW-0408">Iron</keyword>
<evidence type="ECO:0000256" key="2">
    <source>
        <dbReference type="ARBA" id="ARBA00022448"/>
    </source>
</evidence>
<evidence type="ECO:0000256" key="7">
    <source>
        <dbReference type="ARBA" id="ARBA00023077"/>
    </source>
</evidence>
<feature type="domain" description="TonB-dependent receptor plug" evidence="10">
    <location>
        <begin position="55"/>
        <end position="158"/>
    </location>
</feature>
<comment type="caution">
    <text evidence="11">The sequence shown here is derived from an EMBL/GenBank/DDBJ whole genome shotgun (WGS) entry which is preliminary data.</text>
</comment>
<dbReference type="InterPro" id="IPR039426">
    <property type="entry name" value="TonB-dep_rcpt-like"/>
</dbReference>
<dbReference type="AlphaFoldDB" id="J9G3D0"/>
<dbReference type="SUPFAM" id="SSF56935">
    <property type="entry name" value="Porins"/>
    <property type="match status" value="1"/>
</dbReference>
<dbReference type="Gene3D" id="2.40.170.20">
    <property type="entry name" value="TonB-dependent receptor, beta-barrel domain"/>
    <property type="match status" value="2"/>
</dbReference>
<evidence type="ECO:0000256" key="6">
    <source>
        <dbReference type="ARBA" id="ARBA00023065"/>
    </source>
</evidence>
<gene>
    <name evidence="11" type="ORF">EVA_10539</name>
</gene>
<reference evidence="11" key="1">
    <citation type="journal article" date="2012" name="PLoS ONE">
        <title>Gene sets for utilization of primary and secondary nutrition supplies in the distal gut of endangered iberian lynx.</title>
        <authorList>
            <person name="Alcaide M."/>
            <person name="Messina E."/>
            <person name="Richter M."/>
            <person name="Bargiela R."/>
            <person name="Peplies J."/>
            <person name="Huws S.A."/>
            <person name="Newbold C.J."/>
            <person name="Golyshin P.N."/>
            <person name="Simon M.A."/>
            <person name="Lopez G."/>
            <person name="Yakimov M.M."/>
            <person name="Ferrer M."/>
        </authorList>
    </citation>
    <scope>NUCLEOTIDE SEQUENCE</scope>
</reference>
<dbReference type="EMBL" id="AMCI01002987">
    <property type="protein sequence ID" value="EJX01359.1"/>
    <property type="molecule type" value="Genomic_DNA"/>
</dbReference>
<dbReference type="InterPro" id="IPR036942">
    <property type="entry name" value="Beta-barrel_TonB_sf"/>
</dbReference>
<dbReference type="GO" id="GO:0009279">
    <property type="term" value="C:cell outer membrane"/>
    <property type="evidence" value="ECO:0007669"/>
    <property type="project" value="UniProtKB-SubCell"/>
</dbReference>
<keyword evidence="7" id="KW-0798">TonB box</keyword>
<evidence type="ECO:0000256" key="8">
    <source>
        <dbReference type="ARBA" id="ARBA00023136"/>
    </source>
</evidence>
<evidence type="ECO:0000256" key="3">
    <source>
        <dbReference type="ARBA" id="ARBA00022496"/>
    </source>
</evidence>
<keyword evidence="3" id="KW-0410">Iron transport</keyword>
<dbReference type="PROSITE" id="PS52016">
    <property type="entry name" value="TONB_DEPENDENT_REC_3"/>
    <property type="match status" value="1"/>
</dbReference>
<protein>
    <submittedName>
        <fullName evidence="11">TonB-dependent outer membrane protein</fullName>
    </submittedName>
</protein>
<evidence type="ECO:0000256" key="5">
    <source>
        <dbReference type="ARBA" id="ARBA00023004"/>
    </source>
</evidence>
<dbReference type="Pfam" id="PF07715">
    <property type="entry name" value="Plug"/>
    <property type="match status" value="1"/>
</dbReference>
<proteinExistence type="predicted"/>
<evidence type="ECO:0000256" key="4">
    <source>
        <dbReference type="ARBA" id="ARBA00022692"/>
    </source>
</evidence>
<dbReference type="PANTHER" id="PTHR32552:SF81">
    <property type="entry name" value="TONB-DEPENDENT OUTER MEMBRANE RECEPTOR"/>
    <property type="match status" value="1"/>
</dbReference>
<keyword evidence="9" id="KW-0998">Cell outer membrane</keyword>
<evidence type="ECO:0000256" key="1">
    <source>
        <dbReference type="ARBA" id="ARBA00004571"/>
    </source>
</evidence>
<evidence type="ECO:0000259" key="10">
    <source>
        <dbReference type="Pfam" id="PF07715"/>
    </source>
</evidence>